<dbReference type="Gene3D" id="1.20.1110.10">
    <property type="entry name" value="Calcium-transporting ATPase, transmembrane domain"/>
    <property type="match status" value="1"/>
</dbReference>
<dbReference type="OrthoDB" id="1692192at2759"/>
<dbReference type="SUPFAM" id="SSF81665">
    <property type="entry name" value="Calcium ATPase, transmembrane domain M"/>
    <property type="match status" value="1"/>
</dbReference>
<dbReference type="Pfam" id="PF00689">
    <property type="entry name" value="Cation_ATPase_C"/>
    <property type="match status" value="1"/>
</dbReference>
<accession>A0A6A1URF4</accession>
<sequence>MDTLRDLALATEKPTNELMEKLPIDRSEPLITRIMWRNLIAQALYQFLKRFPNIERLDWGQWGACIGLAALSSPIGWLFKCCPVSAKLFRNKEAFASGD</sequence>
<feature type="domain" description="Cation-transporting P-type ATPase C-terminal" evidence="3">
    <location>
        <begin position="1"/>
        <end position="48"/>
    </location>
</feature>
<dbReference type="Proteomes" id="UP000516437">
    <property type="component" value="Chromosome 8"/>
</dbReference>
<name>A0A6A1URF4_9ROSI</name>
<dbReference type="PANTHER" id="PTHR24093:SF509">
    <property type="entry name" value="CALCIUM-TRANSPORTING ATPASE"/>
    <property type="match status" value="1"/>
</dbReference>
<evidence type="ECO:0000313" key="4">
    <source>
        <dbReference type="EMBL" id="KAB1202995.1"/>
    </source>
</evidence>
<dbReference type="GO" id="GO:0005886">
    <property type="term" value="C:plasma membrane"/>
    <property type="evidence" value="ECO:0007669"/>
    <property type="project" value="TreeGrafter"/>
</dbReference>
<evidence type="ECO:0000256" key="1">
    <source>
        <dbReference type="ARBA" id="ARBA00022723"/>
    </source>
</evidence>
<dbReference type="InterPro" id="IPR006068">
    <property type="entry name" value="ATPase_P-typ_cation-transptr_C"/>
</dbReference>
<proteinExistence type="predicted"/>
<keyword evidence="1" id="KW-0479">Metal-binding</keyword>
<evidence type="ECO:0000256" key="2">
    <source>
        <dbReference type="ARBA" id="ARBA00022842"/>
    </source>
</evidence>
<dbReference type="PANTHER" id="PTHR24093">
    <property type="entry name" value="CATION TRANSPORTING ATPASE"/>
    <property type="match status" value="1"/>
</dbReference>
<keyword evidence="5" id="KW-1185">Reference proteome</keyword>
<keyword evidence="2" id="KW-0460">Magnesium</keyword>
<protein>
    <submittedName>
        <fullName evidence="4">Putative calcium-transporting ATPase 13, plasma membrane-type</fullName>
    </submittedName>
</protein>
<dbReference type="AlphaFoldDB" id="A0A6A1URF4"/>
<gene>
    <name evidence="4" type="ORF">CJ030_MR8G024584</name>
</gene>
<evidence type="ECO:0000313" key="5">
    <source>
        <dbReference type="Proteomes" id="UP000516437"/>
    </source>
</evidence>
<dbReference type="EMBL" id="RXIC02000026">
    <property type="protein sequence ID" value="KAB1202995.1"/>
    <property type="molecule type" value="Genomic_DNA"/>
</dbReference>
<evidence type="ECO:0000259" key="3">
    <source>
        <dbReference type="Pfam" id="PF00689"/>
    </source>
</evidence>
<dbReference type="InterPro" id="IPR023298">
    <property type="entry name" value="ATPase_P-typ_TM_dom_sf"/>
</dbReference>
<comment type="caution">
    <text evidence="4">The sequence shown here is derived from an EMBL/GenBank/DDBJ whole genome shotgun (WGS) entry which is preliminary data.</text>
</comment>
<dbReference type="GO" id="GO:0005388">
    <property type="term" value="F:P-type calcium transporter activity"/>
    <property type="evidence" value="ECO:0007669"/>
    <property type="project" value="TreeGrafter"/>
</dbReference>
<reference evidence="4 5" key="1">
    <citation type="journal article" date="2019" name="Plant Biotechnol. J.">
        <title>The red bayberry genome and genetic basis of sex determination.</title>
        <authorList>
            <person name="Jia H.M."/>
            <person name="Jia H.J."/>
            <person name="Cai Q.L."/>
            <person name="Wang Y."/>
            <person name="Zhao H.B."/>
            <person name="Yang W.F."/>
            <person name="Wang G.Y."/>
            <person name="Li Y.H."/>
            <person name="Zhan D.L."/>
            <person name="Shen Y.T."/>
            <person name="Niu Q.F."/>
            <person name="Chang L."/>
            <person name="Qiu J."/>
            <person name="Zhao L."/>
            <person name="Xie H.B."/>
            <person name="Fu W.Y."/>
            <person name="Jin J."/>
            <person name="Li X.W."/>
            <person name="Jiao Y."/>
            <person name="Zhou C.C."/>
            <person name="Tu T."/>
            <person name="Chai C.Y."/>
            <person name="Gao J.L."/>
            <person name="Fan L.J."/>
            <person name="van de Weg E."/>
            <person name="Wang J.Y."/>
            <person name="Gao Z.S."/>
        </authorList>
    </citation>
    <scope>NUCLEOTIDE SEQUENCE [LARGE SCALE GENOMIC DNA]</scope>
    <source>
        <tissue evidence="4">Leaves</tissue>
    </source>
</reference>
<organism evidence="4 5">
    <name type="scientific">Morella rubra</name>
    <name type="common">Chinese bayberry</name>
    <dbReference type="NCBI Taxonomy" id="262757"/>
    <lineage>
        <taxon>Eukaryota</taxon>
        <taxon>Viridiplantae</taxon>
        <taxon>Streptophyta</taxon>
        <taxon>Embryophyta</taxon>
        <taxon>Tracheophyta</taxon>
        <taxon>Spermatophyta</taxon>
        <taxon>Magnoliopsida</taxon>
        <taxon>eudicotyledons</taxon>
        <taxon>Gunneridae</taxon>
        <taxon>Pentapetalae</taxon>
        <taxon>rosids</taxon>
        <taxon>fabids</taxon>
        <taxon>Fagales</taxon>
        <taxon>Myricaceae</taxon>
        <taxon>Morella</taxon>
    </lineage>
</organism>
<dbReference type="GO" id="GO:0046872">
    <property type="term" value="F:metal ion binding"/>
    <property type="evidence" value="ECO:0007669"/>
    <property type="project" value="UniProtKB-KW"/>
</dbReference>